<dbReference type="RefSeq" id="WP_209356036.1">
    <property type="nucleotide sequence ID" value="NZ_CP060010.1"/>
</dbReference>
<dbReference type="PANTHER" id="PTHR21192">
    <property type="entry name" value="NUCLEAR PROTEIN E3-3"/>
    <property type="match status" value="1"/>
</dbReference>
<proteinExistence type="predicted"/>
<reference evidence="1" key="1">
    <citation type="submission" date="2020-07" db="EMBL/GenBank/DDBJ databases">
        <title>Genome sequences of bacteria associated with the marine, planktonic diatom Thalassiosira profunda strain ECT2AJA-044.</title>
        <authorList>
            <person name="Gargas C.B."/>
            <person name="Roberts W.R."/>
            <person name="Alverson A.J."/>
        </authorList>
    </citation>
    <scope>NUCLEOTIDE SEQUENCE</scope>
    <source>
        <strain evidence="1">ECT2AJA-044</strain>
    </source>
</reference>
<dbReference type="EMBL" id="CP060010">
    <property type="protein sequence ID" value="QTN35351.1"/>
    <property type="molecule type" value="Genomic_DNA"/>
</dbReference>
<sequence>MQLTEIDYPDAQPIESYGPDFFRIGDDKIAAPALVHAKGATVWGGLDDPAKVIELATEIDFILLGTGADLRHAPKEFREALEAAGIGVEVMKTSSACRTYNVLVSEGRRVAAALLPAGEG</sequence>
<evidence type="ECO:0000313" key="1">
    <source>
        <dbReference type="EMBL" id="QTN35351.1"/>
    </source>
</evidence>
<organism evidence="1 2">
    <name type="scientific">Cognatishimia activa</name>
    <dbReference type="NCBI Taxonomy" id="1715691"/>
    <lineage>
        <taxon>Bacteria</taxon>
        <taxon>Pseudomonadati</taxon>
        <taxon>Pseudomonadota</taxon>
        <taxon>Alphaproteobacteria</taxon>
        <taxon>Rhodobacterales</taxon>
        <taxon>Paracoccaceae</taxon>
        <taxon>Cognatishimia</taxon>
    </lineage>
</organism>
<dbReference type="AlphaFoldDB" id="A0A975I7Z2"/>
<evidence type="ECO:0000313" key="2">
    <source>
        <dbReference type="Proteomes" id="UP000665026"/>
    </source>
</evidence>
<name>A0A975I7Z2_9RHOB</name>
<dbReference type="InterPro" id="IPR036748">
    <property type="entry name" value="MTH938-like_sf"/>
</dbReference>
<dbReference type="Proteomes" id="UP000665026">
    <property type="component" value="Chromosome"/>
</dbReference>
<protein>
    <submittedName>
        <fullName evidence="1">Mth938-like domain-containing protein</fullName>
    </submittedName>
</protein>
<dbReference type="CDD" id="cd00248">
    <property type="entry name" value="Mth938-like"/>
    <property type="match status" value="1"/>
</dbReference>
<dbReference type="InterPro" id="IPR007523">
    <property type="entry name" value="NDUFAF3/AAMDC"/>
</dbReference>
<dbReference type="Gene3D" id="3.40.1230.10">
    <property type="entry name" value="MTH938-like"/>
    <property type="match status" value="1"/>
</dbReference>
<dbReference type="SUPFAM" id="SSF64076">
    <property type="entry name" value="MTH938-like"/>
    <property type="match status" value="1"/>
</dbReference>
<dbReference type="PANTHER" id="PTHR21192:SF2">
    <property type="entry name" value="NADH DEHYDROGENASE [UBIQUINONE] 1 ALPHA SUBCOMPLEX ASSEMBLY FACTOR 3"/>
    <property type="match status" value="1"/>
</dbReference>
<dbReference type="Pfam" id="PF04430">
    <property type="entry name" value="DUF498"/>
    <property type="match status" value="1"/>
</dbReference>
<accession>A0A975I7Z2</accession>
<dbReference type="KEGG" id="cact:HZ995_12795"/>
<gene>
    <name evidence="1" type="ORF">HZ995_12795</name>
</gene>